<feature type="compositionally biased region" description="Low complexity" evidence="1">
    <location>
        <begin position="378"/>
        <end position="402"/>
    </location>
</feature>
<comment type="caution">
    <text evidence="4">The sequence shown here is derived from an EMBL/GenBank/DDBJ whole genome shotgun (WGS) entry which is preliminary data.</text>
</comment>
<feature type="region of interest" description="Disordered" evidence="1">
    <location>
        <begin position="187"/>
        <end position="234"/>
    </location>
</feature>
<dbReference type="Proteomes" id="UP001302126">
    <property type="component" value="Unassembled WGS sequence"/>
</dbReference>
<sequence length="420" mass="43477">MAVTSLRWLAALSATLPAVYGNSLPAPTSDPREDIGVLHQRAPVPTGAPVVRALQKRAGDICGYRTGDFSDPYQCADDDSVCLVNSAASAIGCCASTSCNIWTACMPYTSSRATATANLDRTRYCSDPAKPHCATLVYVDEGTYSGWTINSCAAAPTVIAMIDVPSGSATRTTGRIAFTSLEPIDTRTRTTADGTSLEPVDTSTRTGTADSAGQTGGAGDGDDDDNLTPQPAKSGPPIGAIVGGVVGGVVALALLGLLIFFLVRNSKKKALQPAGPAPGVGGAPPPQPMYAPVPQQQQMSQAPPPQGGFYEGKPPMASATPVPYGHPEPTGSPPPPMYNQTPMYNNQTPPAGAGYPSPPQPVSPQFTGQQSSIPSQFTGQTQQSSPYQPYGQPVPQQQAPPQNYAELPTQRGDGQLHEVA</sequence>
<evidence type="ECO:0000313" key="5">
    <source>
        <dbReference type="Proteomes" id="UP001302126"/>
    </source>
</evidence>
<keyword evidence="3" id="KW-0732">Signal</keyword>
<dbReference type="AlphaFoldDB" id="A0AAN6WQS9"/>
<feature type="signal peptide" evidence="3">
    <location>
        <begin position="1"/>
        <end position="21"/>
    </location>
</feature>
<reference evidence="4" key="1">
    <citation type="journal article" date="2023" name="Mol. Phylogenet. Evol.">
        <title>Genome-scale phylogeny and comparative genomics of the fungal order Sordariales.</title>
        <authorList>
            <person name="Hensen N."/>
            <person name="Bonometti L."/>
            <person name="Westerberg I."/>
            <person name="Brannstrom I.O."/>
            <person name="Guillou S."/>
            <person name="Cros-Aarteil S."/>
            <person name="Calhoun S."/>
            <person name="Haridas S."/>
            <person name="Kuo A."/>
            <person name="Mondo S."/>
            <person name="Pangilinan J."/>
            <person name="Riley R."/>
            <person name="LaButti K."/>
            <person name="Andreopoulos B."/>
            <person name="Lipzen A."/>
            <person name="Chen C."/>
            <person name="Yan M."/>
            <person name="Daum C."/>
            <person name="Ng V."/>
            <person name="Clum A."/>
            <person name="Steindorff A."/>
            <person name="Ohm R.A."/>
            <person name="Martin F."/>
            <person name="Silar P."/>
            <person name="Natvig D.O."/>
            <person name="Lalanne C."/>
            <person name="Gautier V."/>
            <person name="Ament-Velasquez S.L."/>
            <person name="Kruys A."/>
            <person name="Hutchinson M.I."/>
            <person name="Powell A.J."/>
            <person name="Barry K."/>
            <person name="Miller A.N."/>
            <person name="Grigoriev I.V."/>
            <person name="Debuchy R."/>
            <person name="Gladieux P."/>
            <person name="Hiltunen Thoren M."/>
            <person name="Johannesson H."/>
        </authorList>
    </citation>
    <scope>NUCLEOTIDE SEQUENCE</scope>
    <source>
        <strain evidence="4">PSN309</strain>
    </source>
</reference>
<evidence type="ECO:0000256" key="2">
    <source>
        <dbReference type="SAM" id="Phobius"/>
    </source>
</evidence>
<gene>
    <name evidence="4" type="ORF">QBC35DRAFT_524561</name>
</gene>
<proteinExistence type="predicted"/>
<feature type="chain" id="PRO_5042987202" description="Mid2 domain-containing protein" evidence="3">
    <location>
        <begin position="22"/>
        <end position="420"/>
    </location>
</feature>
<name>A0AAN6WQS9_9PEZI</name>
<evidence type="ECO:0000256" key="1">
    <source>
        <dbReference type="SAM" id="MobiDB-lite"/>
    </source>
</evidence>
<evidence type="ECO:0008006" key="6">
    <source>
        <dbReference type="Google" id="ProtNLM"/>
    </source>
</evidence>
<feature type="region of interest" description="Disordered" evidence="1">
    <location>
        <begin position="271"/>
        <end position="420"/>
    </location>
</feature>
<protein>
    <recommendedName>
        <fullName evidence="6">Mid2 domain-containing protein</fullName>
    </recommendedName>
</protein>
<reference evidence="4" key="2">
    <citation type="submission" date="2023-05" db="EMBL/GenBank/DDBJ databases">
        <authorList>
            <consortium name="Lawrence Berkeley National Laboratory"/>
            <person name="Steindorff A."/>
            <person name="Hensen N."/>
            <person name="Bonometti L."/>
            <person name="Westerberg I."/>
            <person name="Brannstrom I.O."/>
            <person name="Guillou S."/>
            <person name="Cros-Aarteil S."/>
            <person name="Calhoun S."/>
            <person name="Haridas S."/>
            <person name="Kuo A."/>
            <person name="Mondo S."/>
            <person name="Pangilinan J."/>
            <person name="Riley R."/>
            <person name="Labutti K."/>
            <person name="Andreopoulos B."/>
            <person name="Lipzen A."/>
            <person name="Chen C."/>
            <person name="Yanf M."/>
            <person name="Daum C."/>
            <person name="Ng V."/>
            <person name="Clum A."/>
            <person name="Ohm R."/>
            <person name="Martin F."/>
            <person name="Silar P."/>
            <person name="Natvig D."/>
            <person name="Lalanne C."/>
            <person name="Gautier V."/>
            <person name="Ament-Velasquez S.L."/>
            <person name="Kruys A."/>
            <person name="Hutchinson M.I."/>
            <person name="Powell A.J."/>
            <person name="Barry K."/>
            <person name="Miller A.N."/>
            <person name="Grigoriev I.V."/>
            <person name="Debuchy R."/>
            <person name="Gladieux P."/>
            <person name="Thoren M.H."/>
            <person name="Johannesson H."/>
        </authorList>
    </citation>
    <scope>NUCLEOTIDE SEQUENCE</scope>
    <source>
        <strain evidence="4">PSN309</strain>
    </source>
</reference>
<feature type="compositionally biased region" description="Low complexity" evidence="1">
    <location>
        <begin position="292"/>
        <end position="301"/>
    </location>
</feature>
<dbReference type="EMBL" id="MU864434">
    <property type="protein sequence ID" value="KAK4186013.1"/>
    <property type="molecule type" value="Genomic_DNA"/>
</dbReference>
<feature type="transmembrane region" description="Helical" evidence="2">
    <location>
        <begin position="238"/>
        <end position="263"/>
    </location>
</feature>
<feature type="compositionally biased region" description="Polar residues" evidence="1">
    <location>
        <begin position="363"/>
        <end position="377"/>
    </location>
</feature>
<feature type="compositionally biased region" description="Polar residues" evidence="1">
    <location>
        <begin position="338"/>
        <end position="349"/>
    </location>
</feature>
<keyword evidence="2" id="KW-0472">Membrane</keyword>
<evidence type="ECO:0000256" key="3">
    <source>
        <dbReference type="SAM" id="SignalP"/>
    </source>
</evidence>
<evidence type="ECO:0000313" key="4">
    <source>
        <dbReference type="EMBL" id="KAK4186013.1"/>
    </source>
</evidence>
<keyword evidence="2" id="KW-1133">Transmembrane helix</keyword>
<feature type="compositionally biased region" description="Pro residues" evidence="1">
    <location>
        <begin position="324"/>
        <end position="337"/>
    </location>
</feature>
<accession>A0AAN6WQS9</accession>
<keyword evidence="2" id="KW-0812">Transmembrane</keyword>
<organism evidence="4 5">
    <name type="scientific">Podospora australis</name>
    <dbReference type="NCBI Taxonomy" id="1536484"/>
    <lineage>
        <taxon>Eukaryota</taxon>
        <taxon>Fungi</taxon>
        <taxon>Dikarya</taxon>
        <taxon>Ascomycota</taxon>
        <taxon>Pezizomycotina</taxon>
        <taxon>Sordariomycetes</taxon>
        <taxon>Sordariomycetidae</taxon>
        <taxon>Sordariales</taxon>
        <taxon>Podosporaceae</taxon>
        <taxon>Podospora</taxon>
    </lineage>
</organism>
<keyword evidence="5" id="KW-1185">Reference proteome</keyword>